<sequence length="207" mass="22883">MYFVGYPSGQKGFKLFNIETQTYHVSRDVYFYEHVFSYSQPISSASSCPLPLGFDPMDATVPFPAPSPMHSTSSLPSSPTTTQFLPTPAPAPPSTSSAALQLSSAVNPPLRKTTRTITKPQWLNDFVCHTASSVPTVHHLTPAYACFVASLSTLQEPRTYKQAAQHQEWVDAMQQEILALEKNHTWDVPPLPPGKHLIGRKWVSSLK</sequence>
<reference evidence="3" key="2">
    <citation type="journal article" date="2024" name="Plant">
        <title>Genomic evolution and insights into agronomic trait innovations of Sesamum species.</title>
        <authorList>
            <person name="Miao H."/>
            <person name="Wang L."/>
            <person name="Qu L."/>
            <person name="Liu H."/>
            <person name="Sun Y."/>
            <person name="Le M."/>
            <person name="Wang Q."/>
            <person name="Wei S."/>
            <person name="Zheng Y."/>
            <person name="Lin W."/>
            <person name="Duan Y."/>
            <person name="Cao H."/>
            <person name="Xiong S."/>
            <person name="Wang X."/>
            <person name="Wei L."/>
            <person name="Li C."/>
            <person name="Ma Q."/>
            <person name="Ju M."/>
            <person name="Zhao R."/>
            <person name="Li G."/>
            <person name="Mu C."/>
            <person name="Tian Q."/>
            <person name="Mei H."/>
            <person name="Zhang T."/>
            <person name="Gao T."/>
            <person name="Zhang H."/>
        </authorList>
    </citation>
    <scope>NUCLEOTIDE SEQUENCE</scope>
    <source>
        <strain evidence="3">KEN1</strain>
    </source>
</reference>
<evidence type="ECO:0000259" key="2">
    <source>
        <dbReference type="Pfam" id="PF25597"/>
    </source>
</evidence>
<feature type="domain" description="Retroviral polymerase SH3-like" evidence="2">
    <location>
        <begin position="2"/>
        <end position="41"/>
    </location>
</feature>
<comment type="caution">
    <text evidence="3">The sequence shown here is derived from an EMBL/GenBank/DDBJ whole genome shotgun (WGS) entry which is preliminary data.</text>
</comment>
<dbReference type="AlphaFoldDB" id="A0AAW2YBT8"/>
<gene>
    <name evidence="3" type="ORF">Slati_0210900</name>
</gene>
<name>A0AAW2YBT8_9LAMI</name>
<dbReference type="InterPro" id="IPR057670">
    <property type="entry name" value="SH3_retrovirus"/>
</dbReference>
<evidence type="ECO:0000256" key="1">
    <source>
        <dbReference type="SAM" id="MobiDB-lite"/>
    </source>
</evidence>
<dbReference type="EMBL" id="JACGWN010000001">
    <property type="protein sequence ID" value="KAL0463233.1"/>
    <property type="molecule type" value="Genomic_DNA"/>
</dbReference>
<proteinExistence type="predicted"/>
<evidence type="ECO:0000313" key="3">
    <source>
        <dbReference type="EMBL" id="KAL0463233.1"/>
    </source>
</evidence>
<feature type="region of interest" description="Disordered" evidence="1">
    <location>
        <begin position="66"/>
        <end position="98"/>
    </location>
</feature>
<accession>A0AAW2YBT8</accession>
<reference evidence="3" key="1">
    <citation type="submission" date="2020-06" db="EMBL/GenBank/DDBJ databases">
        <authorList>
            <person name="Li T."/>
            <person name="Hu X."/>
            <person name="Zhang T."/>
            <person name="Song X."/>
            <person name="Zhang H."/>
            <person name="Dai N."/>
            <person name="Sheng W."/>
            <person name="Hou X."/>
            <person name="Wei L."/>
        </authorList>
    </citation>
    <scope>NUCLEOTIDE SEQUENCE</scope>
    <source>
        <strain evidence="3">KEN1</strain>
        <tissue evidence="3">Leaf</tissue>
    </source>
</reference>
<dbReference type="Pfam" id="PF25597">
    <property type="entry name" value="SH3_retrovirus"/>
    <property type="match status" value="1"/>
</dbReference>
<organism evidence="3">
    <name type="scientific">Sesamum latifolium</name>
    <dbReference type="NCBI Taxonomy" id="2727402"/>
    <lineage>
        <taxon>Eukaryota</taxon>
        <taxon>Viridiplantae</taxon>
        <taxon>Streptophyta</taxon>
        <taxon>Embryophyta</taxon>
        <taxon>Tracheophyta</taxon>
        <taxon>Spermatophyta</taxon>
        <taxon>Magnoliopsida</taxon>
        <taxon>eudicotyledons</taxon>
        <taxon>Gunneridae</taxon>
        <taxon>Pentapetalae</taxon>
        <taxon>asterids</taxon>
        <taxon>lamiids</taxon>
        <taxon>Lamiales</taxon>
        <taxon>Pedaliaceae</taxon>
        <taxon>Sesamum</taxon>
    </lineage>
</organism>
<protein>
    <recommendedName>
        <fullName evidence="2">Retroviral polymerase SH3-like domain-containing protein</fullName>
    </recommendedName>
</protein>
<feature type="compositionally biased region" description="Low complexity" evidence="1">
    <location>
        <begin position="68"/>
        <end position="86"/>
    </location>
</feature>